<organism evidence="16 17">
    <name type="scientific">Clostridium saccharobutylicum</name>
    <dbReference type="NCBI Taxonomy" id="169679"/>
    <lineage>
        <taxon>Bacteria</taxon>
        <taxon>Bacillati</taxon>
        <taxon>Bacillota</taxon>
        <taxon>Clostridia</taxon>
        <taxon>Eubacteriales</taxon>
        <taxon>Clostridiaceae</taxon>
        <taxon>Clostridium</taxon>
    </lineage>
</organism>
<dbReference type="Pfam" id="PF00512">
    <property type="entry name" value="HisKA"/>
    <property type="match status" value="1"/>
</dbReference>
<feature type="transmembrane region" description="Helical" evidence="14">
    <location>
        <begin position="156"/>
        <end position="183"/>
    </location>
</feature>
<keyword evidence="7 14" id="KW-0812">Transmembrane</keyword>
<evidence type="ECO:0000313" key="17">
    <source>
        <dbReference type="Proteomes" id="UP000191154"/>
    </source>
</evidence>
<dbReference type="PANTHER" id="PTHR45528:SF1">
    <property type="entry name" value="SENSOR HISTIDINE KINASE CPXA"/>
    <property type="match status" value="1"/>
</dbReference>
<dbReference type="Gene3D" id="3.30.565.10">
    <property type="entry name" value="Histidine kinase-like ATPase, C-terminal domain"/>
    <property type="match status" value="1"/>
</dbReference>
<keyword evidence="11 14" id="KW-1133">Transmembrane helix</keyword>
<dbReference type="GO" id="GO:0000155">
    <property type="term" value="F:phosphorelay sensor kinase activity"/>
    <property type="evidence" value="ECO:0007669"/>
    <property type="project" value="InterPro"/>
</dbReference>
<dbReference type="PROSITE" id="PS50109">
    <property type="entry name" value="HIS_KIN"/>
    <property type="match status" value="1"/>
</dbReference>
<evidence type="ECO:0000256" key="14">
    <source>
        <dbReference type="SAM" id="Phobius"/>
    </source>
</evidence>
<dbReference type="InterPro" id="IPR003594">
    <property type="entry name" value="HATPase_dom"/>
</dbReference>
<dbReference type="RefSeq" id="WP_077866101.1">
    <property type="nucleotide sequence ID" value="NZ_LZYZ01000006.1"/>
</dbReference>
<keyword evidence="13 14" id="KW-0472">Membrane</keyword>
<dbReference type="GO" id="GO:0005886">
    <property type="term" value="C:plasma membrane"/>
    <property type="evidence" value="ECO:0007669"/>
    <property type="project" value="UniProtKB-SubCell"/>
</dbReference>
<evidence type="ECO:0000256" key="5">
    <source>
        <dbReference type="ARBA" id="ARBA00022553"/>
    </source>
</evidence>
<evidence type="ECO:0000256" key="12">
    <source>
        <dbReference type="ARBA" id="ARBA00023012"/>
    </source>
</evidence>
<evidence type="ECO:0000256" key="1">
    <source>
        <dbReference type="ARBA" id="ARBA00000085"/>
    </source>
</evidence>
<dbReference type="EMBL" id="LZYZ01000006">
    <property type="protein sequence ID" value="OOM10391.1"/>
    <property type="molecule type" value="Genomic_DNA"/>
</dbReference>
<dbReference type="Proteomes" id="UP000191154">
    <property type="component" value="Unassembled WGS sequence"/>
</dbReference>
<dbReference type="STRING" id="169679.CSACC_21280"/>
<dbReference type="Gene3D" id="1.10.287.130">
    <property type="match status" value="1"/>
</dbReference>
<keyword evidence="12" id="KW-0902">Two-component regulatory system</keyword>
<dbReference type="InterPro" id="IPR004358">
    <property type="entry name" value="Sig_transdc_His_kin-like_C"/>
</dbReference>
<keyword evidence="8" id="KW-0547">Nucleotide-binding</keyword>
<name>A0A1S8N266_CLOSA</name>
<evidence type="ECO:0000256" key="13">
    <source>
        <dbReference type="ARBA" id="ARBA00023136"/>
    </source>
</evidence>
<comment type="subcellular location">
    <subcellularLocation>
        <location evidence="2">Cell membrane</location>
        <topology evidence="2">Multi-pass membrane protein</topology>
    </subcellularLocation>
</comment>
<evidence type="ECO:0000313" key="16">
    <source>
        <dbReference type="EMBL" id="OOM10391.1"/>
    </source>
</evidence>
<dbReference type="InterPro" id="IPR003661">
    <property type="entry name" value="HisK_dim/P_dom"/>
</dbReference>
<evidence type="ECO:0000256" key="6">
    <source>
        <dbReference type="ARBA" id="ARBA00022679"/>
    </source>
</evidence>
<evidence type="ECO:0000256" key="2">
    <source>
        <dbReference type="ARBA" id="ARBA00004651"/>
    </source>
</evidence>
<dbReference type="SMART" id="SM00388">
    <property type="entry name" value="HisKA"/>
    <property type="match status" value="1"/>
</dbReference>
<keyword evidence="5" id="KW-0597">Phosphoprotein</keyword>
<feature type="transmembrane region" description="Helical" evidence="14">
    <location>
        <begin position="12"/>
        <end position="36"/>
    </location>
</feature>
<dbReference type="CDD" id="cd00082">
    <property type="entry name" value="HisKA"/>
    <property type="match status" value="1"/>
</dbReference>
<keyword evidence="10" id="KW-0067">ATP-binding</keyword>
<evidence type="ECO:0000256" key="7">
    <source>
        <dbReference type="ARBA" id="ARBA00022692"/>
    </source>
</evidence>
<accession>A0A1S8N266</accession>
<evidence type="ECO:0000256" key="10">
    <source>
        <dbReference type="ARBA" id="ARBA00022840"/>
    </source>
</evidence>
<dbReference type="InterPro" id="IPR036890">
    <property type="entry name" value="HATPase_C_sf"/>
</dbReference>
<comment type="caution">
    <text evidence="16">The sequence shown here is derived from an EMBL/GenBank/DDBJ whole genome shotgun (WGS) entry which is preliminary data.</text>
</comment>
<dbReference type="AlphaFoldDB" id="A0A1S8N266"/>
<evidence type="ECO:0000256" key="11">
    <source>
        <dbReference type="ARBA" id="ARBA00022989"/>
    </source>
</evidence>
<dbReference type="InterPro" id="IPR050398">
    <property type="entry name" value="HssS/ArlS-like"/>
</dbReference>
<evidence type="ECO:0000256" key="3">
    <source>
        <dbReference type="ARBA" id="ARBA00012438"/>
    </source>
</evidence>
<keyword evidence="9" id="KW-0418">Kinase</keyword>
<dbReference type="SUPFAM" id="SSF55874">
    <property type="entry name" value="ATPase domain of HSP90 chaperone/DNA topoisomerase II/histidine kinase"/>
    <property type="match status" value="1"/>
</dbReference>
<gene>
    <name evidence="16" type="primary">kdpD_3</name>
    <name evidence="16" type="ORF">CLOSAC_30120</name>
</gene>
<comment type="catalytic activity">
    <reaction evidence="1">
        <text>ATP + protein L-histidine = ADP + protein N-phospho-L-histidine.</text>
        <dbReference type="EC" id="2.7.13.3"/>
    </reaction>
</comment>
<dbReference type="CDD" id="cd00075">
    <property type="entry name" value="HATPase"/>
    <property type="match status" value="1"/>
</dbReference>
<proteinExistence type="predicted"/>
<dbReference type="EC" id="2.7.13.3" evidence="3"/>
<evidence type="ECO:0000259" key="15">
    <source>
        <dbReference type="PROSITE" id="PS50109"/>
    </source>
</evidence>
<keyword evidence="6 16" id="KW-0808">Transferase</keyword>
<dbReference type="PRINTS" id="PR00344">
    <property type="entry name" value="BCTRLSENSOR"/>
</dbReference>
<evidence type="ECO:0000256" key="4">
    <source>
        <dbReference type="ARBA" id="ARBA00022475"/>
    </source>
</evidence>
<protein>
    <recommendedName>
        <fullName evidence="3">histidine kinase</fullName>
        <ecNumber evidence="3">2.7.13.3</ecNumber>
    </recommendedName>
</protein>
<dbReference type="SUPFAM" id="SSF47384">
    <property type="entry name" value="Homodimeric domain of signal transducing histidine kinase"/>
    <property type="match status" value="1"/>
</dbReference>
<evidence type="ECO:0000256" key="8">
    <source>
        <dbReference type="ARBA" id="ARBA00022741"/>
    </source>
</evidence>
<dbReference type="PANTHER" id="PTHR45528">
    <property type="entry name" value="SENSOR HISTIDINE KINASE CPXA"/>
    <property type="match status" value="1"/>
</dbReference>
<feature type="domain" description="Histidine kinase" evidence="15">
    <location>
        <begin position="241"/>
        <end position="449"/>
    </location>
</feature>
<dbReference type="InterPro" id="IPR036097">
    <property type="entry name" value="HisK_dim/P_sf"/>
</dbReference>
<dbReference type="SMART" id="SM00387">
    <property type="entry name" value="HATPase_c"/>
    <property type="match status" value="1"/>
</dbReference>
<dbReference type="Pfam" id="PF02518">
    <property type="entry name" value="HATPase_c"/>
    <property type="match status" value="1"/>
</dbReference>
<evidence type="ECO:0000256" key="9">
    <source>
        <dbReference type="ARBA" id="ARBA00022777"/>
    </source>
</evidence>
<reference evidence="16 17" key="1">
    <citation type="submission" date="2016-05" db="EMBL/GenBank/DDBJ databases">
        <title>Microbial solvent formation.</title>
        <authorList>
            <person name="Poehlein A."/>
            <person name="Montoya Solano J.D."/>
            <person name="Flitsch S."/>
            <person name="Krabben P."/>
            <person name="Duerre P."/>
            <person name="Daniel R."/>
        </authorList>
    </citation>
    <scope>NUCLEOTIDE SEQUENCE [LARGE SCALE GENOMIC DNA]</scope>
    <source>
        <strain evidence="16 17">L1-8</strain>
    </source>
</reference>
<keyword evidence="4" id="KW-1003">Cell membrane</keyword>
<dbReference type="InterPro" id="IPR005467">
    <property type="entry name" value="His_kinase_dom"/>
</dbReference>
<dbReference type="GO" id="GO:0005524">
    <property type="term" value="F:ATP binding"/>
    <property type="evidence" value="ECO:0007669"/>
    <property type="project" value="UniProtKB-KW"/>
</dbReference>
<sequence length="449" mass="51630">MKGFIKIIMRYVLSAGGITIIILLINFILLISWIAYSSKDSNEKYRISEISDKLKRDGNNFILSDDVSSLIKDKFEWAMLLSDDGKVIWSENLPEDVPLSYKVSDIASFSRWYLNDYPIKVWKHPEGLFVLGDKKNSTWKFVIEIPQKVMENSPKWLAAVLIINFITAIFLAFLLGIRFFLYLRKVVNGIENMAEKKPVSLSIKGTFKDLANNINITSKELIRQQKLIEKRDTARNNWITAVSHDIRTPLSMIMGYSSDLEENSKFSEEDRKQFSVIRFQSEKIKQLVNDLNLAVKLEYEMQPLNMKNFYIAEVLRKVVVEYLNNLCNDKYTINLSISDEAQGFKLNGDIRLFERALNNIIGNSIKHNNEGCDIFIDITRKFNGCQIEIKDNGSGFDNNVLEKLNFSTEMPNGVSHGLGLFIVKQIITVHGGTIQFRNWENGSDIVIYI</sequence>